<keyword evidence="2" id="KW-1185">Reference proteome</keyword>
<proteinExistence type="predicted"/>
<gene>
    <name evidence="1" type="ORF">AWC14_15460</name>
</gene>
<reference evidence="1 2" key="1">
    <citation type="submission" date="2016-01" db="EMBL/GenBank/DDBJ databases">
        <title>The new phylogeny of the genus Mycobacterium.</title>
        <authorList>
            <person name="Tarcisio F."/>
            <person name="Conor M."/>
            <person name="Antonella G."/>
            <person name="Elisabetta G."/>
            <person name="Giulia F.S."/>
            <person name="Sara T."/>
            <person name="Anna F."/>
            <person name="Clotilde B."/>
            <person name="Roberto B."/>
            <person name="Veronica D.S."/>
            <person name="Fabio R."/>
            <person name="Monica P."/>
            <person name="Olivier J."/>
            <person name="Enrico T."/>
            <person name="Nicola S."/>
        </authorList>
    </citation>
    <scope>NUCLEOTIDE SEQUENCE [LARGE SCALE GENOMIC DNA]</scope>
    <source>
        <strain evidence="1 2">DSM 45166</strain>
    </source>
</reference>
<evidence type="ECO:0000313" key="1">
    <source>
        <dbReference type="EMBL" id="ORV97234.1"/>
    </source>
</evidence>
<dbReference type="Proteomes" id="UP000193487">
    <property type="component" value="Unassembled WGS sequence"/>
</dbReference>
<sequence length="130" mass="13306">MKDASQTNIAGYGGYQPIIDAVESLLGVSVDLLSTGGGCVALGAELEGGAQIMITDAQDTLSTWAQRAAAKEDGICYGYLVGVYADVPTGYEPVSYVAGRVTETPAGVVALVQRALHEAAAVGVKSREVV</sequence>
<organism evidence="1 2">
    <name type="scientific">Mycobacterium kyorinense</name>
    <dbReference type="NCBI Taxonomy" id="487514"/>
    <lineage>
        <taxon>Bacteria</taxon>
        <taxon>Bacillati</taxon>
        <taxon>Actinomycetota</taxon>
        <taxon>Actinomycetes</taxon>
        <taxon>Mycobacteriales</taxon>
        <taxon>Mycobacteriaceae</taxon>
        <taxon>Mycobacterium</taxon>
    </lineage>
</organism>
<dbReference type="EMBL" id="LQPE01000168">
    <property type="protein sequence ID" value="ORV97234.1"/>
    <property type="molecule type" value="Genomic_DNA"/>
</dbReference>
<accession>A0A1X1XEJ4</accession>
<comment type="caution">
    <text evidence="1">The sequence shown here is derived from an EMBL/GenBank/DDBJ whole genome shotgun (WGS) entry which is preliminary data.</text>
</comment>
<protein>
    <submittedName>
        <fullName evidence="1">Uncharacterized protein</fullName>
    </submittedName>
</protein>
<dbReference type="AlphaFoldDB" id="A0A1X1XEJ4"/>
<name>A0A1X1XEJ4_9MYCO</name>
<evidence type="ECO:0000313" key="2">
    <source>
        <dbReference type="Proteomes" id="UP000193487"/>
    </source>
</evidence>
<dbReference type="RefSeq" id="WP_085241513.1">
    <property type="nucleotide sequence ID" value="NZ_LQPE01000168.1"/>
</dbReference>